<evidence type="ECO:0000313" key="4">
    <source>
        <dbReference type="Proteomes" id="UP000006176"/>
    </source>
</evidence>
<proteinExistence type="predicted"/>
<dbReference type="KEGG" id="sba:Sulba_1788"/>
<dbReference type="InterPro" id="IPR007686">
    <property type="entry name" value="YutG/PgpA"/>
</dbReference>
<organism evidence="3 4">
    <name type="scientific">Sulfurospirillum barnesii (strain ATCC 700032 / DSM 10660 / SES-3)</name>
    <dbReference type="NCBI Taxonomy" id="760154"/>
    <lineage>
        <taxon>Bacteria</taxon>
        <taxon>Pseudomonadati</taxon>
        <taxon>Campylobacterota</taxon>
        <taxon>Epsilonproteobacteria</taxon>
        <taxon>Campylobacterales</taxon>
        <taxon>Sulfurospirillaceae</taxon>
        <taxon>Sulfurospirillum</taxon>
    </lineage>
</organism>
<keyword evidence="1" id="KW-1133">Transmembrane helix</keyword>
<dbReference type="InterPro" id="IPR036681">
    <property type="entry name" value="PgpA-like_sf"/>
</dbReference>
<sequence>MRPNIFLTFFYSGLSPKASGTAGSLLALGMGVGIINYISMETLVLLTILFSLVGIKEINTYEAKSGNHDDKRIVIDEVVGMWIALILSSSTPIQIALSFIFFRLFDIWKPSVIGRIDRNIQGGLGVMGDDMVAGVLAGICSAGVFQLMGIAQNALLN</sequence>
<dbReference type="Pfam" id="PF04608">
    <property type="entry name" value="PgpA"/>
    <property type="match status" value="1"/>
</dbReference>
<dbReference type="Proteomes" id="UP000006176">
    <property type="component" value="Chromosome"/>
</dbReference>
<dbReference type="GO" id="GO:0006655">
    <property type="term" value="P:phosphatidylglycerol biosynthetic process"/>
    <property type="evidence" value="ECO:0007669"/>
    <property type="project" value="UniProtKB-UniPathway"/>
</dbReference>
<dbReference type="eggNOG" id="COG1267">
    <property type="taxonomic scope" value="Bacteria"/>
</dbReference>
<dbReference type="HOGENOM" id="CLU_103734_1_0_7"/>
<dbReference type="SUPFAM" id="SSF101307">
    <property type="entry name" value="YutG-like"/>
    <property type="match status" value="1"/>
</dbReference>
<feature type="domain" description="YutG/PgpA" evidence="2">
    <location>
        <begin position="6"/>
        <end position="144"/>
    </location>
</feature>
<feature type="transmembrane region" description="Helical" evidence="1">
    <location>
        <begin position="30"/>
        <end position="53"/>
    </location>
</feature>
<dbReference type="OrthoDB" id="9804091at2"/>
<dbReference type="EC" id="3.1.3.27" evidence="3"/>
<keyword evidence="4" id="KW-1185">Reference proteome</keyword>
<keyword evidence="1" id="KW-0812">Transmembrane</keyword>
<dbReference type="PIRSF" id="PIRSF006162">
    <property type="entry name" value="PgpA"/>
    <property type="match status" value="1"/>
</dbReference>
<gene>
    <name evidence="3" type="ordered locus">Sulba_1788</name>
</gene>
<dbReference type="AlphaFoldDB" id="I3XYP6"/>
<keyword evidence="1" id="KW-0472">Membrane</keyword>
<feature type="transmembrane region" description="Helical" evidence="1">
    <location>
        <begin position="131"/>
        <end position="151"/>
    </location>
</feature>
<dbReference type="EMBL" id="CP003333">
    <property type="protein sequence ID" value="AFL69070.1"/>
    <property type="molecule type" value="Genomic_DNA"/>
</dbReference>
<dbReference type="PANTHER" id="PTHR36305">
    <property type="entry name" value="PHOSPHATIDYLGLYCEROPHOSPHATASE A"/>
    <property type="match status" value="1"/>
</dbReference>
<dbReference type="Gene3D" id="1.10.3760.10">
    <property type="entry name" value="PgpA-like"/>
    <property type="match status" value="1"/>
</dbReference>
<name>I3XYP6_SULBS</name>
<keyword evidence="3" id="KW-0378">Hydrolase</keyword>
<accession>I3XYP6</accession>
<dbReference type="RefSeq" id="WP_014769946.1">
    <property type="nucleotide sequence ID" value="NC_018002.1"/>
</dbReference>
<reference evidence="3 4" key="1">
    <citation type="submission" date="2012-06" db="EMBL/GenBank/DDBJ databases">
        <title>Complete sequence of Sulfurospirillum barnesii SES-3.</title>
        <authorList>
            <consortium name="US DOE Joint Genome Institute"/>
            <person name="Lucas S."/>
            <person name="Han J."/>
            <person name="Lapidus A."/>
            <person name="Cheng J.-F."/>
            <person name="Goodwin L."/>
            <person name="Pitluck S."/>
            <person name="Peters L."/>
            <person name="Ovchinnikova G."/>
            <person name="Lu M."/>
            <person name="Detter J.C."/>
            <person name="Han C."/>
            <person name="Tapia R."/>
            <person name="Land M."/>
            <person name="Hauser L."/>
            <person name="Kyrpides N."/>
            <person name="Ivanova N."/>
            <person name="Pagani I."/>
            <person name="Stolz J."/>
            <person name="Arkin A."/>
            <person name="Dehal P."/>
            <person name="Oremland R."/>
            <person name="Saltikov C."/>
            <person name="Basu P."/>
            <person name="Hollibaugh J."/>
            <person name="Newman D."/>
            <person name="Stolyar S."/>
            <person name="Hazen T."/>
            <person name="Woyke T."/>
        </authorList>
    </citation>
    <scope>NUCLEOTIDE SEQUENCE [LARGE SCALE GENOMIC DNA]</scope>
    <source>
        <strain evidence="4">ATCC 700032 / DSM 10660 / SES-3</strain>
    </source>
</reference>
<dbReference type="STRING" id="760154.Sulba_1788"/>
<protein>
    <submittedName>
        <fullName evidence="3">Phosphatidylglycerophosphatase A-like protein</fullName>
        <ecNumber evidence="3">3.1.3.27</ecNumber>
    </submittedName>
</protein>
<evidence type="ECO:0000313" key="3">
    <source>
        <dbReference type="EMBL" id="AFL69070.1"/>
    </source>
</evidence>
<dbReference type="PANTHER" id="PTHR36305:SF1">
    <property type="entry name" value="PHOSPHATIDYLGLYCEROPHOSPHATASE A"/>
    <property type="match status" value="1"/>
</dbReference>
<dbReference type="UniPathway" id="UPA00084">
    <property type="reaction ID" value="UER00504"/>
</dbReference>
<evidence type="ECO:0000259" key="2">
    <source>
        <dbReference type="Pfam" id="PF04608"/>
    </source>
</evidence>
<evidence type="ECO:0000256" key="1">
    <source>
        <dbReference type="SAM" id="Phobius"/>
    </source>
</evidence>
<dbReference type="CDD" id="cd06971">
    <property type="entry name" value="PgpA"/>
    <property type="match status" value="1"/>
</dbReference>
<feature type="transmembrane region" description="Helical" evidence="1">
    <location>
        <begin position="74"/>
        <end position="102"/>
    </location>
</feature>
<dbReference type="InterPro" id="IPR026037">
    <property type="entry name" value="PgpA"/>
</dbReference>
<dbReference type="GO" id="GO:0008962">
    <property type="term" value="F:phosphatidylglycerophosphatase activity"/>
    <property type="evidence" value="ECO:0007669"/>
    <property type="project" value="UniProtKB-EC"/>
</dbReference>
<dbReference type="PATRIC" id="fig|760154.4.peg.1785"/>